<dbReference type="Proteomes" id="UP000076874">
    <property type="component" value="Unassembled WGS sequence"/>
</dbReference>
<keyword evidence="1 4" id="KW-0378">Hydrolase</keyword>
<feature type="domain" description="Nudix hydrolase" evidence="3">
    <location>
        <begin position="58"/>
        <end position="109"/>
    </location>
</feature>
<dbReference type="InterPro" id="IPR015797">
    <property type="entry name" value="NUDIX_hydrolase-like_dom_sf"/>
</dbReference>
<dbReference type="Gene3D" id="3.90.79.10">
    <property type="entry name" value="Nucleoside Triphosphate Pyrophosphohydrolase"/>
    <property type="match status" value="1"/>
</dbReference>
<gene>
    <name evidence="4" type="ORF">SPI_04023</name>
</gene>
<dbReference type="Pfam" id="PF00293">
    <property type="entry name" value="NUDIX"/>
    <property type="match status" value="1"/>
</dbReference>
<feature type="region of interest" description="Disordered" evidence="2">
    <location>
        <begin position="100"/>
        <end position="138"/>
    </location>
</feature>
<feature type="region of interest" description="Disordered" evidence="2">
    <location>
        <begin position="151"/>
        <end position="197"/>
    </location>
</feature>
<protein>
    <submittedName>
        <fullName evidence="4">Nudix hydrolase</fullName>
    </submittedName>
</protein>
<dbReference type="InterPro" id="IPR020084">
    <property type="entry name" value="NUDIX_hydrolase_CS"/>
</dbReference>
<accession>A0A167VD55</accession>
<dbReference type="InterPro" id="IPR051325">
    <property type="entry name" value="Nudix_hydrolase_domain"/>
</dbReference>
<dbReference type="AlphaFoldDB" id="A0A167VD55"/>
<evidence type="ECO:0000313" key="5">
    <source>
        <dbReference type="Proteomes" id="UP000076874"/>
    </source>
</evidence>
<feature type="compositionally biased region" description="Low complexity" evidence="2">
    <location>
        <begin position="151"/>
        <end position="160"/>
    </location>
</feature>
<dbReference type="EMBL" id="AZHD01000006">
    <property type="protein sequence ID" value="OAA62483.1"/>
    <property type="molecule type" value="Genomic_DNA"/>
</dbReference>
<proteinExistence type="predicted"/>
<dbReference type="PANTHER" id="PTHR21340:SF0">
    <property type="entry name" value="BIS(5'-NUCLEOSYL)-TETRAPHOSPHATASE [ASYMMETRICAL]"/>
    <property type="match status" value="1"/>
</dbReference>
<dbReference type="PROSITE" id="PS00893">
    <property type="entry name" value="NUDIX_BOX"/>
    <property type="match status" value="1"/>
</dbReference>
<feature type="compositionally biased region" description="Acidic residues" evidence="2">
    <location>
        <begin position="182"/>
        <end position="197"/>
    </location>
</feature>
<dbReference type="GO" id="GO:0006754">
    <property type="term" value="P:ATP biosynthetic process"/>
    <property type="evidence" value="ECO:0007669"/>
    <property type="project" value="TreeGrafter"/>
</dbReference>
<evidence type="ECO:0000313" key="4">
    <source>
        <dbReference type="EMBL" id="OAA62483.1"/>
    </source>
</evidence>
<dbReference type="GO" id="GO:0004081">
    <property type="term" value="F:bis(5'-nucleosyl)-tetraphosphatase (asymmetrical) activity"/>
    <property type="evidence" value="ECO:0007669"/>
    <property type="project" value="TreeGrafter"/>
</dbReference>
<dbReference type="InterPro" id="IPR000086">
    <property type="entry name" value="NUDIX_hydrolase_dom"/>
</dbReference>
<keyword evidence="5" id="KW-1185">Reference proteome</keyword>
<feature type="compositionally biased region" description="Low complexity" evidence="2">
    <location>
        <begin position="128"/>
        <end position="138"/>
    </location>
</feature>
<evidence type="ECO:0000256" key="2">
    <source>
        <dbReference type="SAM" id="MobiDB-lite"/>
    </source>
</evidence>
<dbReference type="OrthoDB" id="10259236at2759"/>
<dbReference type="SUPFAM" id="SSF55811">
    <property type="entry name" value="Nudix"/>
    <property type="match status" value="1"/>
</dbReference>
<comment type="caution">
    <text evidence="4">The sequence shown here is derived from an EMBL/GenBank/DDBJ whole genome shotgun (WGS) entry which is preliminary data.</text>
</comment>
<dbReference type="PANTHER" id="PTHR21340">
    <property type="entry name" value="DIADENOSINE 5,5-P1,P4-TETRAPHOSPHATE PYROPHOSPHOHYDROLASE MUTT"/>
    <property type="match status" value="1"/>
</dbReference>
<organism evidence="4 5">
    <name type="scientific">Niveomyces insectorum RCEF 264</name>
    <dbReference type="NCBI Taxonomy" id="1081102"/>
    <lineage>
        <taxon>Eukaryota</taxon>
        <taxon>Fungi</taxon>
        <taxon>Dikarya</taxon>
        <taxon>Ascomycota</taxon>
        <taxon>Pezizomycotina</taxon>
        <taxon>Sordariomycetes</taxon>
        <taxon>Hypocreomycetidae</taxon>
        <taxon>Hypocreales</taxon>
        <taxon>Cordycipitaceae</taxon>
        <taxon>Niveomyces</taxon>
    </lineage>
</organism>
<reference evidence="4 5" key="1">
    <citation type="journal article" date="2016" name="Genome Biol. Evol.">
        <title>Divergent and convergent evolution of fungal pathogenicity.</title>
        <authorList>
            <person name="Shang Y."/>
            <person name="Xiao G."/>
            <person name="Zheng P."/>
            <person name="Cen K."/>
            <person name="Zhan S."/>
            <person name="Wang C."/>
        </authorList>
    </citation>
    <scope>NUCLEOTIDE SEQUENCE [LARGE SCALE GENOMIC DNA]</scope>
    <source>
        <strain evidence="4 5">RCEF 264</strain>
    </source>
</reference>
<name>A0A167VD55_9HYPO</name>
<sequence length="347" mass="37225">MAASVAAHGNNDEPPLNMDFINRAMTFTPSERCTISCGTVCVDPRMSKVLIIFNRRLRIWQLPKGRKNIGEDLHAAALRETYEETGVHAALLRLKIRTRSTRSVPPSGPNGFASSTGDAERETTLHRSTLSTASSASSASTAYSSSAASTTSSTFSSLSAPPTVTESNAALGERRDSSWTMEEQEQANDGATPDEDWDAASIDVSQHLAATDVAAKSAADDRVARPTNGGSTPLLPHASAAAAATADPKVTSDVFNNELVGIVQYPDLQASTPYTIKTVFFFAAHADSSAPMGVGAQEDHEDLRAEWVDYEVADQRLRFDPEKEAVWKVRRDMHRSGISCQAAALPL</sequence>
<feature type="region of interest" description="Disordered" evidence="2">
    <location>
        <begin position="216"/>
        <end position="235"/>
    </location>
</feature>
<evidence type="ECO:0000256" key="1">
    <source>
        <dbReference type="ARBA" id="ARBA00022801"/>
    </source>
</evidence>
<dbReference type="GO" id="GO:0006167">
    <property type="term" value="P:AMP biosynthetic process"/>
    <property type="evidence" value="ECO:0007669"/>
    <property type="project" value="TreeGrafter"/>
</dbReference>
<evidence type="ECO:0000259" key="3">
    <source>
        <dbReference type="Pfam" id="PF00293"/>
    </source>
</evidence>